<organism evidence="1">
    <name type="scientific">viral metagenome</name>
    <dbReference type="NCBI Taxonomy" id="1070528"/>
    <lineage>
        <taxon>unclassified sequences</taxon>
        <taxon>metagenomes</taxon>
        <taxon>organismal metagenomes</taxon>
    </lineage>
</organism>
<gene>
    <name evidence="1" type="ORF">MM415B02637_0006</name>
</gene>
<proteinExistence type="predicted"/>
<protein>
    <submittedName>
        <fullName evidence="1">Uncharacterized protein</fullName>
    </submittedName>
</protein>
<reference evidence="1" key="1">
    <citation type="submission" date="2020-03" db="EMBL/GenBank/DDBJ databases">
        <title>The deep terrestrial virosphere.</title>
        <authorList>
            <person name="Holmfeldt K."/>
            <person name="Nilsson E."/>
            <person name="Simone D."/>
            <person name="Lopez-Fernandez M."/>
            <person name="Wu X."/>
            <person name="de Brujin I."/>
            <person name="Lundin D."/>
            <person name="Andersson A."/>
            <person name="Bertilsson S."/>
            <person name="Dopson M."/>
        </authorList>
    </citation>
    <scope>NUCLEOTIDE SEQUENCE</scope>
    <source>
        <strain evidence="1">MM415B02637</strain>
    </source>
</reference>
<evidence type="ECO:0000313" key="1">
    <source>
        <dbReference type="EMBL" id="QJA88953.1"/>
    </source>
</evidence>
<dbReference type="AlphaFoldDB" id="A0A6M3L370"/>
<sequence>MHNTVESLETKIADGRSRIDLSGHGPLVIGVDEDGYVNISRMYPAVE</sequence>
<dbReference type="EMBL" id="MT142814">
    <property type="protein sequence ID" value="QJA88953.1"/>
    <property type="molecule type" value="Genomic_DNA"/>
</dbReference>
<name>A0A6M3L370_9ZZZZ</name>
<accession>A0A6M3L370</accession>